<evidence type="ECO:0000256" key="2">
    <source>
        <dbReference type="ARBA" id="ARBA00023125"/>
    </source>
</evidence>
<dbReference type="SMART" id="SM00345">
    <property type="entry name" value="HTH_GNTR"/>
    <property type="match status" value="1"/>
</dbReference>
<keyword evidence="2" id="KW-0238">DNA-binding</keyword>
<accession>A0ABT5TWX6</accession>
<keyword evidence="3" id="KW-0804">Transcription</keyword>
<feature type="domain" description="HTH gntR-type" evidence="4">
    <location>
        <begin position="7"/>
        <end position="74"/>
    </location>
</feature>
<dbReference type="InterPro" id="IPR036388">
    <property type="entry name" value="WH-like_DNA-bd_sf"/>
</dbReference>
<proteinExistence type="predicted"/>
<evidence type="ECO:0000256" key="3">
    <source>
        <dbReference type="ARBA" id="ARBA00023163"/>
    </source>
</evidence>
<name>A0ABT5TWX6_9MICO</name>
<dbReference type="Proteomes" id="UP001165561">
    <property type="component" value="Unassembled WGS sequence"/>
</dbReference>
<gene>
    <name evidence="5" type="ORF">PU560_04145</name>
</gene>
<dbReference type="PANTHER" id="PTHR43537">
    <property type="entry name" value="TRANSCRIPTIONAL REGULATOR, GNTR FAMILY"/>
    <property type="match status" value="1"/>
</dbReference>
<evidence type="ECO:0000259" key="4">
    <source>
        <dbReference type="PROSITE" id="PS50949"/>
    </source>
</evidence>
<evidence type="ECO:0000256" key="1">
    <source>
        <dbReference type="ARBA" id="ARBA00023015"/>
    </source>
</evidence>
<dbReference type="InterPro" id="IPR036390">
    <property type="entry name" value="WH_DNA-bd_sf"/>
</dbReference>
<comment type="caution">
    <text evidence="5">The sequence shown here is derived from an EMBL/GenBank/DDBJ whole genome shotgun (WGS) entry which is preliminary data.</text>
</comment>
<feature type="non-terminal residue" evidence="5">
    <location>
        <position position="213"/>
    </location>
</feature>
<dbReference type="PANTHER" id="PTHR43537:SF45">
    <property type="entry name" value="GNTR FAMILY REGULATORY PROTEIN"/>
    <property type="match status" value="1"/>
</dbReference>
<evidence type="ECO:0000313" key="6">
    <source>
        <dbReference type="Proteomes" id="UP001165561"/>
    </source>
</evidence>
<keyword evidence="1" id="KW-0805">Transcription regulation</keyword>
<dbReference type="Pfam" id="PF07729">
    <property type="entry name" value="FCD"/>
    <property type="match status" value="1"/>
</dbReference>
<dbReference type="Gene3D" id="1.20.120.530">
    <property type="entry name" value="GntR ligand-binding domain-like"/>
    <property type="match status" value="1"/>
</dbReference>
<dbReference type="SMART" id="SM00895">
    <property type="entry name" value="FCD"/>
    <property type="match status" value="1"/>
</dbReference>
<dbReference type="Gene3D" id="1.10.10.10">
    <property type="entry name" value="Winged helix-like DNA-binding domain superfamily/Winged helix DNA-binding domain"/>
    <property type="match status" value="1"/>
</dbReference>
<dbReference type="PROSITE" id="PS50949">
    <property type="entry name" value="HTH_GNTR"/>
    <property type="match status" value="1"/>
</dbReference>
<dbReference type="EMBL" id="JARACI010000598">
    <property type="protein sequence ID" value="MDD9205660.1"/>
    <property type="molecule type" value="Genomic_DNA"/>
</dbReference>
<dbReference type="InterPro" id="IPR011711">
    <property type="entry name" value="GntR_C"/>
</dbReference>
<sequence>MRPVQRESTPSILARRLREAIVAGELAPGERLGEVELAAELGVSRGPLREAMQRLTQEGLLVSVPNRGLFVTRLTEQDVRDVYLARTAVERAALTEILHQEATADRLSDVLGRMARAAERGDEDLLRETDLEFHERLVALAGSPRLTRMHATLVTETRMCLRDLQGAYAAPVDRVREHEDIVAALRRGDGPGADRLLVAHMEDGLARLGAGRL</sequence>
<dbReference type="CDD" id="cd07377">
    <property type="entry name" value="WHTH_GntR"/>
    <property type="match status" value="1"/>
</dbReference>
<evidence type="ECO:0000313" key="5">
    <source>
        <dbReference type="EMBL" id="MDD9205660.1"/>
    </source>
</evidence>
<dbReference type="InterPro" id="IPR008920">
    <property type="entry name" value="TF_FadR/GntR_C"/>
</dbReference>
<dbReference type="InterPro" id="IPR000524">
    <property type="entry name" value="Tscrpt_reg_HTH_GntR"/>
</dbReference>
<organism evidence="5 6">
    <name type="scientific">Georgenia halotolerans</name>
    <dbReference type="NCBI Taxonomy" id="3028317"/>
    <lineage>
        <taxon>Bacteria</taxon>
        <taxon>Bacillati</taxon>
        <taxon>Actinomycetota</taxon>
        <taxon>Actinomycetes</taxon>
        <taxon>Micrococcales</taxon>
        <taxon>Bogoriellaceae</taxon>
        <taxon>Georgenia</taxon>
    </lineage>
</organism>
<dbReference type="SUPFAM" id="SSF46785">
    <property type="entry name" value="Winged helix' DNA-binding domain"/>
    <property type="match status" value="1"/>
</dbReference>
<dbReference type="PRINTS" id="PR00035">
    <property type="entry name" value="HTHGNTR"/>
</dbReference>
<dbReference type="SUPFAM" id="SSF48008">
    <property type="entry name" value="GntR ligand-binding domain-like"/>
    <property type="match status" value="1"/>
</dbReference>
<protein>
    <submittedName>
        <fullName evidence="5">GntR family transcriptional regulator</fullName>
    </submittedName>
</protein>
<dbReference type="Pfam" id="PF00392">
    <property type="entry name" value="GntR"/>
    <property type="match status" value="1"/>
</dbReference>
<keyword evidence="6" id="KW-1185">Reference proteome</keyword>
<reference evidence="5" key="1">
    <citation type="submission" date="2023-02" db="EMBL/GenBank/DDBJ databases">
        <title>Georgenia sp.10Sc9-8, isolated from a soil sample collected from the Taklamakan desert.</title>
        <authorList>
            <person name="Liu S."/>
        </authorList>
    </citation>
    <scope>NUCLEOTIDE SEQUENCE</scope>
    <source>
        <strain evidence="5">10Sc9-8</strain>
    </source>
</reference>